<evidence type="ECO:0000313" key="1">
    <source>
        <dbReference type="EMBL" id="KAK3721562.1"/>
    </source>
</evidence>
<gene>
    <name evidence="1" type="ORF">LTR37_003118</name>
</gene>
<comment type="caution">
    <text evidence="1">The sequence shown here is derived from an EMBL/GenBank/DDBJ whole genome shotgun (WGS) entry which is preliminary data.</text>
</comment>
<reference evidence="1" key="1">
    <citation type="submission" date="2023-07" db="EMBL/GenBank/DDBJ databases">
        <title>Black Yeasts Isolated from many extreme environments.</title>
        <authorList>
            <person name="Coleine C."/>
            <person name="Stajich J.E."/>
            <person name="Selbmann L."/>
        </authorList>
    </citation>
    <scope>NUCLEOTIDE SEQUENCE</scope>
    <source>
        <strain evidence="1">CCFEE 5714</strain>
    </source>
</reference>
<accession>A0ACC3NQZ3</accession>
<proteinExistence type="predicted"/>
<protein>
    <submittedName>
        <fullName evidence="1">Uncharacterized protein</fullName>
    </submittedName>
</protein>
<evidence type="ECO:0000313" key="2">
    <source>
        <dbReference type="Proteomes" id="UP001281147"/>
    </source>
</evidence>
<name>A0ACC3NQZ3_9PEZI</name>
<keyword evidence="2" id="KW-1185">Reference proteome</keyword>
<organism evidence="1 2">
    <name type="scientific">Vermiconidia calcicola</name>
    <dbReference type="NCBI Taxonomy" id="1690605"/>
    <lineage>
        <taxon>Eukaryota</taxon>
        <taxon>Fungi</taxon>
        <taxon>Dikarya</taxon>
        <taxon>Ascomycota</taxon>
        <taxon>Pezizomycotina</taxon>
        <taxon>Dothideomycetes</taxon>
        <taxon>Dothideomycetidae</taxon>
        <taxon>Mycosphaerellales</taxon>
        <taxon>Extremaceae</taxon>
        <taxon>Vermiconidia</taxon>
    </lineage>
</organism>
<sequence length="538" mass="59813">MAPTANGSANGNTSDTATVVGAQNESDVTAFWSRYEHVKYGDMMKNVLIEIQAIGADTLQDVITRYENLQREHKEYVQQHHAEREYTKTFLEREEYLQGSLARMQRIMNRDPYILVLIDGDGMIFNNAYLSQGEAGGKQAASVLHNAITDWATEKVVEYPADSKVVVRIYANLRGLADACTRAGIVDHPAKVLEFARGFTSGKTLFDFTDVGAGKDRADGKISETFKIYVYNYHCRQIVFGCSHDNGYARLLEQHMSDEEALSRVTLLEGTPFEKELAILPFQKAKFPGIFRDNKIGIQGQTDLLTGQPPSRVDSGRSMNANSAAFTPRTGTPASVYSPYSTAATLGGQPMAVRSPHVRNQSIASSANDSDTGGSWATVTKKNAHQPFTGVLRTTTNSQDAVMRNRKGQRLDTNLEYNREEVQRIKKMKACNQHYLGVNGCCHYNAKKEDKCPHDHRINFSATDKKWLRVVARETPCKKGHECDDPKCIYGHHCPFPVATEGSMRGVGCLNGNDCRFPSSMHGMDLAPFKTTRVTGWL</sequence>
<dbReference type="Proteomes" id="UP001281147">
    <property type="component" value="Unassembled WGS sequence"/>
</dbReference>
<dbReference type="EMBL" id="JAUTXU010000017">
    <property type="protein sequence ID" value="KAK3721562.1"/>
    <property type="molecule type" value="Genomic_DNA"/>
</dbReference>